<keyword evidence="6" id="KW-0479">Metal-binding</keyword>
<dbReference type="InterPro" id="IPR050134">
    <property type="entry name" value="NAD-dep_sirtuin_deacylases"/>
</dbReference>
<sequence>MVFSTSVDEFREVLRHSEHIIVVAGAGLSAASGLPTFREKGGLWRTLDTSSLATPSTFRADPSLVWQFYHHRRVKALQASPNAAHRALAKLAIPSFLKTLAPAASSYHLITQNVDRLSVKAIMDLTNQSTLNRAKYDSENVRLDSVIEMHGRLFDVQCTSCGHCEEDLSNPLCPALGRAEESYNSDGNQSSKVKPESIAVETLPRCHQCGELARPGVVWFDEKSQRLDEINSLVQRADLCLVVGTSSTVRPASGYAYRVQRHHGIVAVFNIEPAPGDARADFVFKGPCEVKLPKVLGIT</sequence>
<keyword evidence="3" id="KW-0808">Transferase</keyword>
<feature type="binding site" evidence="6">
    <location>
        <position position="158"/>
    </location>
    <ligand>
        <name>Zn(2+)</name>
        <dbReference type="ChEBI" id="CHEBI:29105"/>
    </ligand>
</feature>
<dbReference type="InterPro" id="IPR029035">
    <property type="entry name" value="DHS-like_NAD/FAD-binding_dom"/>
</dbReference>
<feature type="binding site" evidence="6">
    <location>
        <position position="161"/>
    </location>
    <ligand>
        <name>Zn(2+)</name>
        <dbReference type="ChEBI" id="CHEBI:29105"/>
    </ligand>
</feature>
<dbReference type="GO" id="GO:0070403">
    <property type="term" value="F:NAD+ binding"/>
    <property type="evidence" value="ECO:0007669"/>
    <property type="project" value="InterPro"/>
</dbReference>
<protein>
    <submittedName>
        <fullName evidence="8">DHS-like NAD/FAD-binding domain-containing protein</fullName>
    </submittedName>
</protein>
<comment type="caution">
    <text evidence="8">The sequence shown here is derived from an EMBL/GenBank/DDBJ whole genome shotgun (WGS) entry which is preliminary data.</text>
</comment>
<dbReference type="InterPro" id="IPR026591">
    <property type="entry name" value="Sirtuin_cat_small_dom_sf"/>
</dbReference>
<dbReference type="SUPFAM" id="SSF52467">
    <property type="entry name" value="DHS-like NAD/FAD-binding domain"/>
    <property type="match status" value="1"/>
</dbReference>
<accession>A0A9W8NTV8</accession>
<dbReference type="PANTHER" id="PTHR11085">
    <property type="entry name" value="NAD-DEPENDENT PROTEIN DEACYLASE SIRTUIN-5, MITOCHONDRIAL-RELATED"/>
    <property type="match status" value="1"/>
</dbReference>
<dbReference type="InterPro" id="IPR003000">
    <property type="entry name" value="Sirtuin"/>
</dbReference>
<evidence type="ECO:0000256" key="1">
    <source>
        <dbReference type="ARBA" id="ARBA00004173"/>
    </source>
</evidence>
<proteinExistence type="inferred from homology"/>
<dbReference type="Gene3D" id="3.40.50.1220">
    <property type="entry name" value="TPP-binding domain"/>
    <property type="match status" value="1"/>
</dbReference>
<dbReference type="Pfam" id="PF02146">
    <property type="entry name" value="SIR2"/>
    <property type="match status" value="2"/>
</dbReference>
<dbReference type="GO" id="GO:0005634">
    <property type="term" value="C:nucleus"/>
    <property type="evidence" value="ECO:0007669"/>
    <property type="project" value="TreeGrafter"/>
</dbReference>
<name>A0A9W8NTV8_9AGAR</name>
<comment type="subcellular location">
    <subcellularLocation>
        <location evidence="1">Mitochondrion</location>
    </subcellularLocation>
</comment>
<dbReference type="Proteomes" id="UP001142393">
    <property type="component" value="Unassembled WGS sequence"/>
</dbReference>
<keyword evidence="9" id="KW-1185">Reference proteome</keyword>
<feature type="binding site" evidence="6">
    <location>
        <position position="209"/>
    </location>
    <ligand>
        <name>Zn(2+)</name>
        <dbReference type="ChEBI" id="CHEBI:29105"/>
    </ligand>
</feature>
<dbReference type="Gene3D" id="3.30.1600.10">
    <property type="entry name" value="SIR2/SIRT2 'Small Domain"/>
    <property type="match status" value="1"/>
</dbReference>
<organism evidence="8 9">
    <name type="scientific">Lentinula detonsa</name>
    <dbReference type="NCBI Taxonomy" id="2804962"/>
    <lineage>
        <taxon>Eukaryota</taxon>
        <taxon>Fungi</taxon>
        <taxon>Dikarya</taxon>
        <taxon>Basidiomycota</taxon>
        <taxon>Agaricomycotina</taxon>
        <taxon>Agaricomycetes</taxon>
        <taxon>Agaricomycetidae</taxon>
        <taxon>Agaricales</taxon>
        <taxon>Marasmiineae</taxon>
        <taxon>Omphalotaceae</taxon>
        <taxon>Lentinula</taxon>
    </lineage>
</organism>
<evidence type="ECO:0000259" key="7">
    <source>
        <dbReference type="PROSITE" id="PS50305"/>
    </source>
</evidence>
<evidence type="ECO:0000313" key="9">
    <source>
        <dbReference type="Proteomes" id="UP001142393"/>
    </source>
</evidence>
<dbReference type="PROSITE" id="PS50305">
    <property type="entry name" value="SIRTUIN"/>
    <property type="match status" value="1"/>
</dbReference>
<evidence type="ECO:0000256" key="3">
    <source>
        <dbReference type="ARBA" id="ARBA00022679"/>
    </source>
</evidence>
<dbReference type="AlphaFoldDB" id="A0A9W8NTV8"/>
<keyword evidence="5" id="KW-0496">Mitochondrion</keyword>
<gene>
    <name evidence="8" type="ORF">DFH05DRAFT_367963</name>
</gene>
<dbReference type="EMBL" id="JANVFU010000013">
    <property type="protein sequence ID" value="KAJ3740785.1"/>
    <property type="molecule type" value="Genomic_DNA"/>
</dbReference>
<dbReference type="InterPro" id="IPR026590">
    <property type="entry name" value="Ssirtuin_cat_dom"/>
</dbReference>
<dbReference type="GO" id="GO:0005739">
    <property type="term" value="C:mitochondrion"/>
    <property type="evidence" value="ECO:0007669"/>
    <property type="project" value="UniProtKB-SubCell"/>
</dbReference>
<dbReference type="GO" id="GO:0046872">
    <property type="term" value="F:metal ion binding"/>
    <property type="evidence" value="ECO:0007669"/>
    <property type="project" value="UniProtKB-KW"/>
</dbReference>
<evidence type="ECO:0000256" key="4">
    <source>
        <dbReference type="ARBA" id="ARBA00023027"/>
    </source>
</evidence>
<dbReference type="GO" id="GO:0017136">
    <property type="term" value="F:histone deacetylase activity, NAD-dependent"/>
    <property type="evidence" value="ECO:0007669"/>
    <property type="project" value="TreeGrafter"/>
</dbReference>
<evidence type="ECO:0000256" key="6">
    <source>
        <dbReference type="PROSITE-ProRule" id="PRU00236"/>
    </source>
</evidence>
<feature type="binding site" evidence="6">
    <location>
        <position position="206"/>
    </location>
    <ligand>
        <name>Zn(2+)</name>
        <dbReference type="ChEBI" id="CHEBI:29105"/>
    </ligand>
</feature>
<dbReference type="PANTHER" id="PTHR11085:SF10">
    <property type="entry name" value="NAD-DEPENDENT PROTEIN DEACYLASE SIRTUIN-5, MITOCHONDRIAL-RELATED"/>
    <property type="match status" value="1"/>
</dbReference>
<keyword evidence="4" id="KW-0520">NAD</keyword>
<evidence type="ECO:0000313" key="8">
    <source>
        <dbReference type="EMBL" id="KAJ3740785.1"/>
    </source>
</evidence>
<feature type="active site" description="Proton acceptor" evidence="6">
    <location>
        <position position="150"/>
    </location>
</feature>
<evidence type="ECO:0000256" key="5">
    <source>
        <dbReference type="ARBA" id="ARBA00023128"/>
    </source>
</evidence>
<keyword evidence="6" id="KW-0862">Zinc</keyword>
<evidence type="ECO:0000256" key="2">
    <source>
        <dbReference type="ARBA" id="ARBA00006924"/>
    </source>
</evidence>
<reference evidence="8 9" key="1">
    <citation type="journal article" date="2023" name="Proc. Natl. Acad. Sci. U.S.A.">
        <title>A global phylogenomic analysis of the shiitake genus Lentinula.</title>
        <authorList>
            <person name="Sierra-Patev S."/>
            <person name="Min B."/>
            <person name="Naranjo-Ortiz M."/>
            <person name="Looney B."/>
            <person name="Konkel Z."/>
            <person name="Slot J.C."/>
            <person name="Sakamoto Y."/>
            <person name="Steenwyk J.L."/>
            <person name="Rokas A."/>
            <person name="Carro J."/>
            <person name="Camarero S."/>
            <person name="Ferreira P."/>
            <person name="Molpeceres G."/>
            <person name="Ruiz-Duenas F.J."/>
            <person name="Serrano A."/>
            <person name="Henrissat B."/>
            <person name="Drula E."/>
            <person name="Hughes K.W."/>
            <person name="Mata J.L."/>
            <person name="Ishikawa N.K."/>
            <person name="Vargas-Isla R."/>
            <person name="Ushijima S."/>
            <person name="Smith C.A."/>
            <person name="Donoghue J."/>
            <person name="Ahrendt S."/>
            <person name="Andreopoulos W."/>
            <person name="He G."/>
            <person name="LaButti K."/>
            <person name="Lipzen A."/>
            <person name="Ng V."/>
            <person name="Riley R."/>
            <person name="Sandor L."/>
            <person name="Barry K."/>
            <person name="Martinez A.T."/>
            <person name="Xiao Y."/>
            <person name="Gibbons J.G."/>
            <person name="Terashima K."/>
            <person name="Grigoriev I.V."/>
            <person name="Hibbett D."/>
        </authorList>
    </citation>
    <scope>NUCLEOTIDE SEQUENCE [LARGE SCALE GENOMIC DNA]</scope>
    <source>
        <strain evidence="8 9">TFB7810</strain>
    </source>
</reference>
<feature type="domain" description="Deacetylase sirtuin-type" evidence="7">
    <location>
        <begin position="1"/>
        <end position="299"/>
    </location>
</feature>
<comment type="similarity">
    <text evidence="2">Belongs to the sirtuin family. Class I subfamily.</text>
</comment>